<keyword evidence="2" id="KW-1185">Reference proteome</keyword>
<evidence type="ECO:0000313" key="2">
    <source>
        <dbReference type="Proteomes" id="UP000383932"/>
    </source>
</evidence>
<dbReference type="Proteomes" id="UP000383932">
    <property type="component" value="Unassembled WGS sequence"/>
</dbReference>
<dbReference type="OrthoDB" id="3238634at2759"/>
<gene>
    <name evidence="1" type="ORF">CTheo_8752</name>
</gene>
<comment type="caution">
    <text evidence="1">The sequence shown here is derived from an EMBL/GenBank/DDBJ whole genome shotgun (WGS) entry which is preliminary data.</text>
</comment>
<organism evidence="1 2">
    <name type="scientific">Ceratobasidium theobromae</name>
    <dbReference type="NCBI Taxonomy" id="1582974"/>
    <lineage>
        <taxon>Eukaryota</taxon>
        <taxon>Fungi</taxon>
        <taxon>Dikarya</taxon>
        <taxon>Basidiomycota</taxon>
        <taxon>Agaricomycotina</taxon>
        <taxon>Agaricomycetes</taxon>
        <taxon>Cantharellales</taxon>
        <taxon>Ceratobasidiaceae</taxon>
        <taxon>Ceratobasidium</taxon>
    </lineage>
</organism>
<evidence type="ECO:0000313" key="1">
    <source>
        <dbReference type="EMBL" id="KAB5587806.1"/>
    </source>
</evidence>
<proteinExistence type="predicted"/>
<dbReference type="EMBL" id="SSOP01000767">
    <property type="protein sequence ID" value="KAB5587806.1"/>
    <property type="molecule type" value="Genomic_DNA"/>
</dbReference>
<dbReference type="AlphaFoldDB" id="A0A5N5Q8R1"/>
<reference evidence="1 2" key="1">
    <citation type="journal article" date="2019" name="Fungal Biol. Biotechnol.">
        <title>Draft genome sequence of fastidious pathogen Ceratobasidium theobromae, which causes vascular-streak dieback in Theobroma cacao.</title>
        <authorList>
            <person name="Ali S.S."/>
            <person name="Asman A."/>
            <person name="Shao J."/>
            <person name="Firmansyah A.P."/>
            <person name="Susilo A.W."/>
            <person name="Rosmana A."/>
            <person name="McMahon P."/>
            <person name="Junaid M."/>
            <person name="Guest D."/>
            <person name="Kheng T.Y."/>
            <person name="Meinhardt L.W."/>
            <person name="Bailey B.A."/>
        </authorList>
    </citation>
    <scope>NUCLEOTIDE SEQUENCE [LARGE SCALE GENOMIC DNA]</scope>
    <source>
        <strain evidence="1 2">CT2</strain>
    </source>
</reference>
<sequence length="1034" mass="118328">MEDTAKVWYLLVVQVQYRNTSLKLKVPNGSSTSLVNSAAQALIELLRPSFPFQIDFPPSLTICFMDVASYSEDNLDITFCSGLAALHALTEHLLNRNTGPLHIPTMQNSLKNFYKTTMRQKTLPDPSLPWASLCHEDGTLYGHQEFQHRPEWRLDSPCGTETSNSGYGYVYGHRRSGQPVRDSAASLEDFFLELQRTESTYHQDLLWETTGRSFDDLEEAILLCSQLLENVTPPAEGHPEAHSVEEVLSIFESAGGLKDLKNLQRMVVGVTPDAKHLFLDWTKDAHALESEWFLPSTDIDSLSLTIRDPELCMQASVYPYPDRGMTMSVCNELQVNIMGKLIYMHQCPNICFATIGPNNQFRINVFFPGLRIMTSSRRYRNYATQEEFQTWYDRVFLVALKQACDILPPQLRSLCESVRSALPLNYAAAEVRCTTGGQRTFLTYKVPHEILNRIFPLMRNIVNTTSELATYRDYFYHIFGINLKQIGFNVHKRADNNPIKYVFDAFPVVPWERQNPHNIMIDVGLELNLDQKRLPPGVSPSTLLWRQKQIQGLIKSGWLVRRLDPYCHSTVVGGFSATPRKGKHHGIVKLQVYMKDKVVTYVHMDRSVGTNFTAEDAIRKSQKYLSQVDGLEKVLSMAGSYGVRAEWRCSVWAARHILSRDPQRWVETMIHANALVGFSELDSLHEINQGQFQVCQPTQAIIDFKLALIHAYQYIFGLQHREHDNPRARLLAQAVCYQWKGLFKRPDDMSSSIQLATDLHMLRRVEKYGYPSISWKCIDLNSWYQVSEEVDPSTFRILEYSRQIRPGGQRLKTSHLHCVPKAKRQLREAIYSHEEGGGTNAVHTHIQASTTTAFQEIVTRVADRFIWAAVDEDMLGKVLNGLARWIWSRFPRKYQCRPPHKNENILKRKPLTLSRFQALTEPDVEIHGYDQPVNGFVQVIIKLFPDGWSTPPSQTTSLTQSLDQAYLANIRDHIASKPQAHRDAASKLMRNRLQLRLSTWQFLPAVRGRIIWPQTTGKNGSKPFAVYFNPSYSS</sequence>
<protein>
    <submittedName>
        <fullName evidence="1">Uncharacterized protein</fullName>
    </submittedName>
</protein>
<accession>A0A5N5Q8R1</accession>
<name>A0A5N5Q8R1_9AGAM</name>